<dbReference type="SUPFAM" id="SSF51735">
    <property type="entry name" value="NAD(P)-binding Rossmann-fold domains"/>
    <property type="match status" value="1"/>
</dbReference>
<dbReference type="Gene3D" id="3.30.360.10">
    <property type="entry name" value="Dihydrodipicolinate Reductase, domain 2"/>
    <property type="match status" value="1"/>
</dbReference>
<evidence type="ECO:0000259" key="2">
    <source>
        <dbReference type="Pfam" id="PF01408"/>
    </source>
</evidence>
<dbReference type="SUPFAM" id="SSF55347">
    <property type="entry name" value="Glyceraldehyde-3-phosphate dehydrogenase-like, C-terminal domain"/>
    <property type="match status" value="1"/>
</dbReference>
<evidence type="ECO:0000259" key="3">
    <source>
        <dbReference type="Pfam" id="PF22725"/>
    </source>
</evidence>
<dbReference type="PANTHER" id="PTHR43818">
    <property type="entry name" value="BCDNA.GH03377"/>
    <property type="match status" value="1"/>
</dbReference>
<dbReference type="GO" id="GO:0000166">
    <property type="term" value="F:nucleotide binding"/>
    <property type="evidence" value="ECO:0007669"/>
    <property type="project" value="InterPro"/>
</dbReference>
<dbReference type="InterPro" id="IPR050463">
    <property type="entry name" value="Gfo/Idh/MocA_oxidrdct_glycsds"/>
</dbReference>
<keyword evidence="1" id="KW-0560">Oxidoreductase</keyword>
<evidence type="ECO:0000313" key="4">
    <source>
        <dbReference type="EMBL" id="CAA9529329.1"/>
    </source>
</evidence>
<reference evidence="4" key="1">
    <citation type="submission" date="2020-02" db="EMBL/GenBank/DDBJ databases">
        <authorList>
            <person name="Meier V. D."/>
        </authorList>
    </citation>
    <scope>NUCLEOTIDE SEQUENCE</scope>
    <source>
        <strain evidence="4">AVDCRST_MAG73</strain>
    </source>
</reference>
<sequence>MVALPAMGVEGIPERGGRSTVVVDLVAARRGRQAGGAARNPDGRAVDPGADSGRLRVAVIGTGFGGAVHVPALAQMAETEVVAVCARREERARTVAAAHGIPLATADYRALVRDPGVDAVIVATPPYLHHPMCLAALEAGKHVLCEKPMARNLAEARDMVKMAERMGVVAMVNHEYRFTPARARAKQLIDEGYLGDPHAATLTVFRSSLADPHGRPFGWLMQQDKAGGMLGATGSHHVDALRWWFGEIKSVAGAVGTMVKKRRLPGAAGMATVDADDNFALLLRFANGALGTIHVCATAPGNSGEEIMLAGSEGMLMLHGDERLVGCRRGEGEIAELPLPEEEPDAEAAATHFLAKPVTALLGEWVRAIRTGAPASPSFADGAKVQEVLDGVLRSGTQGRWIELGVGRFPAAGPTRL</sequence>
<name>A0A6J4TQQ4_9BACT</name>
<accession>A0A6J4TQQ4</accession>
<dbReference type="Pfam" id="PF01408">
    <property type="entry name" value="GFO_IDH_MocA"/>
    <property type="match status" value="1"/>
</dbReference>
<feature type="domain" description="Gfo/Idh/MocA-like oxidoreductase N-terminal" evidence="2">
    <location>
        <begin position="55"/>
        <end position="174"/>
    </location>
</feature>
<dbReference type="AlphaFoldDB" id="A0A6J4TQQ4"/>
<dbReference type="Pfam" id="PF22725">
    <property type="entry name" value="GFO_IDH_MocA_C3"/>
    <property type="match status" value="1"/>
</dbReference>
<dbReference type="PANTHER" id="PTHR43818:SF11">
    <property type="entry name" value="BCDNA.GH03377"/>
    <property type="match status" value="1"/>
</dbReference>
<dbReference type="InterPro" id="IPR000683">
    <property type="entry name" value="Gfo/Idh/MocA-like_OxRdtase_N"/>
</dbReference>
<protein>
    <submittedName>
        <fullName evidence="4">GH109</fullName>
    </submittedName>
</protein>
<evidence type="ECO:0000256" key="1">
    <source>
        <dbReference type="ARBA" id="ARBA00023002"/>
    </source>
</evidence>
<feature type="domain" description="GFO/IDH/MocA-like oxidoreductase" evidence="3">
    <location>
        <begin position="184"/>
        <end position="316"/>
    </location>
</feature>
<dbReference type="Gene3D" id="3.40.50.720">
    <property type="entry name" value="NAD(P)-binding Rossmann-like Domain"/>
    <property type="match status" value="1"/>
</dbReference>
<dbReference type="GO" id="GO:0016491">
    <property type="term" value="F:oxidoreductase activity"/>
    <property type="evidence" value="ECO:0007669"/>
    <property type="project" value="UniProtKB-KW"/>
</dbReference>
<dbReference type="InterPro" id="IPR055170">
    <property type="entry name" value="GFO_IDH_MocA-like_dom"/>
</dbReference>
<gene>
    <name evidence="4" type="ORF">AVDCRST_MAG73-779</name>
</gene>
<organism evidence="4">
    <name type="scientific">uncultured Thermomicrobiales bacterium</name>
    <dbReference type="NCBI Taxonomy" id="1645740"/>
    <lineage>
        <taxon>Bacteria</taxon>
        <taxon>Pseudomonadati</taxon>
        <taxon>Thermomicrobiota</taxon>
        <taxon>Thermomicrobia</taxon>
        <taxon>Thermomicrobiales</taxon>
        <taxon>environmental samples</taxon>
    </lineage>
</organism>
<dbReference type="InterPro" id="IPR036291">
    <property type="entry name" value="NAD(P)-bd_dom_sf"/>
</dbReference>
<proteinExistence type="predicted"/>
<dbReference type="EMBL" id="CADCWE010000046">
    <property type="protein sequence ID" value="CAA9529329.1"/>
    <property type="molecule type" value="Genomic_DNA"/>
</dbReference>